<evidence type="ECO:0000313" key="2">
    <source>
        <dbReference type="EMBL" id="TYP87434.1"/>
    </source>
</evidence>
<proteinExistence type="predicted"/>
<protein>
    <submittedName>
        <fullName evidence="2">DNA-directed RNA polymerase specialized sigma24 family protein</fullName>
    </submittedName>
</protein>
<keyword evidence="2" id="KW-0804">Transcription</keyword>
<feature type="compositionally biased region" description="Basic and acidic residues" evidence="1">
    <location>
        <begin position="22"/>
        <end position="36"/>
    </location>
</feature>
<keyword evidence="2" id="KW-0240">DNA-directed RNA polymerase</keyword>
<gene>
    <name evidence="2" type="ORF">BD833_10621</name>
</gene>
<organism evidence="2 3">
    <name type="scientific">Blastococcus xanthinilyticus</name>
    <dbReference type="NCBI Taxonomy" id="1564164"/>
    <lineage>
        <taxon>Bacteria</taxon>
        <taxon>Bacillati</taxon>
        <taxon>Actinomycetota</taxon>
        <taxon>Actinomycetes</taxon>
        <taxon>Geodermatophilales</taxon>
        <taxon>Geodermatophilaceae</taxon>
        <taxon>Blastococcus</taxon>
    </lineage>
</organism>
<dbReference type="RefSeq" id="WP_166533114.1">
    <property type="nucleotide sequence ID" value="NZ_VNHW01000006.1"/>
</dbReference>
<evidence type="ECO:0000313" key="3">
    <source>
        <dbReference type="Proteomes" id="UP000322499"/>
    </source>
</evidence>
<accession>A0A5S5CWF5</accession>
<dbReference type="AlphaFoldDB" id="A0A5S5CWF5"/>
<dbReference type="EMBL" id="VNHW01000006">
    <property type="protein sequence ID" value="TYP87434.1"/>
    <property type="molecule type" value="Genomic_DNA"/>
</dbReference>
<name>A0A5S5CWF5_9ACTN</name>
<comment type="caution">
    <text evidence="2">The sequence shown here is derived from an EMBL/GenBank/DDBJ whole genome shotgun (WGS) entry which is preliminary data.</text>
</comment>
<reference evidence="2 3" key="1">
    <citation type="submission" date="2019-07" db="EMBL/GenBank/DDBJ databases">
        <title>Genomic Encyclopedia of Archaeal and Bacterial Type Strains, Phase II (KMG-II): from individual species to whole genera.</title>
        <authorList>
            <person name="Goeker M."/>
        </authorList>
    </citation>
    <scope>NUCLEOTIDE SEQUENCE [LARGE SCALE GENOMIC DNA]</scope>
    <source>
        <strain evidence="2 3">DSM 46842</strain>
    </source>
</reference>
<keyword evidence="3" id="KW-1185">Reference proteome</keyword>
<evidence type="ECO:0000256" key="1">
    <source>
        <dbReference type="SAM" id="MobiDB-lite"/>
    </source>
</evidence>
<dbReference type="GO" id="GO:0000428">
    <property type="term" value="C:DNA-directed RNA polymerase complex"/>
    <property type="evidence" value="ECO:0007669"/>
    <property type="project" value="UniProtKB-KW"/>
</dbReference>
<sequence>MSEAEGRLPRRSAVSATAPAHIRPDKGIQHDKPASVPKDWLDEYNHTEHARSLARLEADTDLVTHLALQGFAGRDFDVFNTELAKYGSDVLTGWLVTGRMFGKIKERGFGGLPSPPDDQLRDRDTIDELVGETVAKALVHFRRDVLLERRWTATKGATLRTFFIGQCLIRFANVYRTWWAKEMRASRVTIDDPVELQKLDRSAIESPEQHTIDQQEVERILRKVTDPRVKRALVYAAWGWQQWEIAQRLGVTEKAVERMLANNRDRLKKLGVVA</sequence>
<dbReference type="Proteomes" id="UP000322499">
    <property type="component" value="Unassembled WGS sequence"/>
</dbReference>
<feature type="region of interest" description="Disordered" evidence="1">
    <location>
        <begin position="1"/>
        <end position="36"/>
    </location>
</feature>